<comment type="caution">
    <text evidence="8">The sequence shown here is derived from an EMBL/GenBank/DDBJ whole genome shotgun (WGS) entry which is preliminary data.</text>
</comment>
<evidence type="ECO:0000259" key="6">
    <source>
        <dbReference type="PROSITE" id="PS50113"/>
    </source>
</evidence>
<dbReference type="PROSITE" id="PS50112">
    <property type="entry name" value="PAS"/>
    <property type="match status" value="1"/>
</dbReference>
<evidence type="ECO:0000259" key="7">
    <source>
        <dbReference type="PROSITE" id="PS50887"/>
    </source>
</evidence>
<accession>A0A4Z0W8U5</accession>
<dbReference type="InterPro" id="IPR035965">
    <property type="entry name" value="PAS-like_dom_sf"/>
</dbReference>
<dbReference type="Pfam" id="PF08448">
    <property type="entry name" value="PAS_4"/>
    <property type="match status" value="1"/>
</dbReference>
<dbReference type="Pfam" id="PF00990">
    <property type="entry name" value="GGDEF"/>
    <property type="match status" value="1"/>
</dbReference>
<dbReference type="EMBL" id="SRMF01000001">
    <property type="protein sequence ID" value="TGG95039.1"/>
    <property type="molecule type" value="Genomic_DNA"/>
</dbReference>
<protein>
    <recommendedName>
        <fullName evidence="2">diguanylate cyclase</fullName>
        <ecNumber evidence="2">2.7.7.65</ecNumber>
    </recommendedName>
</protein>
<dbReference type="CDD" id="cd00130">
    <property type="entry name" value="PAS"/>
    <property type="match status" value="1"/>
</dbReference>
<comment type="catalytic activity">
    <reaction evidence="3">
        <text>2 GTP = 3',3'-c-di-GMP + 2 diphosphate</text>
        <dbReference type="Rhea" id="RHEA:24898"/>
        <dbReference type="ChEBI" id="CHEBI:33019"/>
        <dbReference type="ChEBI" id="CHEBI:37565"/>
        <dbReference type="ChEBI" id="CHEBI:58805"/>
        <dbReference type="EC" id="2.7.7.65"/>
    </reaction>
</comment>
<dbReference type="GO" id="GO:0052621">
    <property type="term" value="F:diguanylate cyclase activity"/>
    <property type="evidence" value="ECO:0007669"/>
    <property type="project" value="UniProtKB-EC"/>
</dbReference>
<feature type="domain" description="PAC" evidence="6">
    <location>
        <begin position="170"/>
        <end position="222"/>
    </location>
</feature>
<dbReference type="OrthoDB" id="9776960at2"/>
<keyword evidence="4" id="KW-1133">Transmembrane helix</keyword>
<comment type="cofactor">
    <cofactor evidence="1">
        <name>Mg(2+)</name>
        <dbReference type="ChEBI" id="CHEBI:18420"/>
    </cofactor>
</comment>
<evidence type="ECO:0000256" key="3">
    <source>
        <dbReference type="ARBA" id="ARBA00034247"/>
    </source>
</evidence>
<dbReference type="InterPro" id="IPR000160">
    <property type="entry name" value="GGDEF_dom"/>
</dbReference>
<dbReference type="RefSeq" id="WP_135480373.1">
    <property type="nucleotide sequence ID" value="NZ_SRMF01000001.1"/>
</dbReference>
<evidence type="ECO:0000313" key="8">
    <source>
        <dbReference type="EMBL" id="TGG95039.1"/>
    </source>
</evidence>
<dbReference type="InterPro" id="IPR043128">
    <property type="entry name" value="Rev_trsase/Diguanyl_cyclase"/>
</dbReference>
<dbReference type="EC" id="2.7.7.65" evidence="2"/>
<dbReference type="Gene3D" id="3.30.70.270">
    <property type="match status" value="1"/>
</dbReference>
<dbReference type="PROSITE" id="PS50113">
    <property type="entry name" value="PAC"/>
    <property type="match status" value="1"/>
</dbReference>
<feature type="transmembrane region" description="Helical" evidence="4">
    <location>
        <begin position="14"/>
        <end position="35"/>
    </location>
</feature>
<dbReference type="CDD" id="cd01949">
    <property type="entry name" value="GGDEF"/>
    <property type="match status" value="1"/>
</dbReference>
<dbReference type="InterPro" id="IPR013656">
    <property type="entry name" value="PAS_4"/>
</dbReference>
<evidence type="ECO:0000259" key="5">
    <source>
        <dbReference type="PROSITE" id="PS50112"/>
    </source>
</evidence>
<dbReference type="NCBIfam" id="TIGR00229">
    <property type="entry name" value="sensory_box"/>
    <property type="match status" value="1"/>
</dbReference>
<dbReference type="SMART" id="SM00267">
    <property type="entry name" value="GGDEF"/>
    <property type="match status" value="1"/>
</dbReference>
<sequence>MDNQQTSIDPVRQAAKVAIVYGVVAFLWIALSDWLLQQWVADPERLTQLQTFKGWGFVIVTSLALFAIMLHFLRITARHVRRQDEQSRQLHGLGQFRESIIDNASIWINVLDPQSRITVWNKAAEQISGYRREEVFDNPAIWEWLYPDPDYRQEVMTKVTDILERGAEVKDFETCIRSRDGQEKFISWNSRRFFDENGHMIGSIAIGLDITERREMERELARLAASDSLTGLATRRELEKRFQEESARSLRYQNPLSLLMVDVDNFKQINDDFSHHVGDEVLRQLSGRLQRTVREVDHIGRYGGDELVILLPEMDAPEASAMAERIRRSVEADSLQCDGVDKPIKLTVSIGVASYPTHEQSPDNLFGLADRAMYLAKQSGRNCVRTAADSQAQGNSES</sequence>
<dbReference type="InterPro" id="IPR000700">
    <property type="entry name" value="PAS-assoc_C"/>
</dbReference>
<dbReference type="SUPFAM" id="SSF55785">
    <property type="entry name" value="PYP-like sensor domain (PAS domain)"/>
    <property type="match status" value="1"/>
</dbReference>
<dbReference type="PROSITE" id="PS50887">
    <property type="entry name" value="GGDEF"/>
    <property type="match status" value="1"/>
</dbReference>
<gene>
    <name evidence="8" type="ORF">E4656_01015</name>
</gene>
<evidence type="ECO:0000313" key="9">
    <source>
        <dbReference type="Proteomes" id="UP000297475"/>
    </source>
</evidence>
<feature type="transmembrane region" description="Helical" evidence="4">
    <location>
        <begin position="55"/>
        <end position="73"/>
    </location>
</feature>
<keyword evidence="4" id="KW-0472">Membrane</keyword>
<dbReference type="Gene3D" id="3.30.450.20">
    <property type="entry name" value="PAS domain"/>
    <property type="match status" value="1"/>
</dbReference>
<dbReference type="InterPro" id="IPR000014">
    <property type="entry name" value="PAS"/>
</dbReference>
<reference evidence="8 9" key="1">
    <citation type="submission" date="2019-04" db="EMBL/GenBank/DDBJ databases">
        <title>Natronospirillum operosus gen. nov., sp. nov., a haloalkaliphilic satellite isolated from decaying biomass of laboratory culture of cyanobacterium Geitlerinema sp. and proposal of Natronospirillaceae fam. nov. and Saccharospirillaceae fam. nov.</title>
        <authorList>
            <person name="Kevbrin V."/>
            <person name="Boltyanskaya Y."/>
            <person name="Koziaeva V."/>
            <person name="Grouzdev D.S."/>
            <person name="Park M."/>
            <person name="Cho J."/>
        </authorList>
    </citation>
    <scope>NUCLEOTIDE SEQUENCE [LARGE SCALE GENOMIC DNA]</scope>
    <source>
        <strain evidence="8 9">G-116</strain>
    </source>
</reference>
<evidence type="ECO:0000256" key="1">
    <source>
        <dbReference type="ARBA" id="ARBA00001946"/>
    </source>
</evidence>
<dbReference type="SUPFAM" id="SSF55073">
    <property type="entry name" value="Nucleotide cyclase"/>
    <property type="match status" value="1"/>
</dbReference>
<dbReference type="PANTHER" id="PTHR45138:SF9">
    <property type="entry name" value="DIGUANYLATE CYCLASE DGCM-RELATED"/>
    <property type="match status" value="1"/>
</dbReference>
<keyword evidence="9" id="KW-1185">Reference proteome</keyword>
<name>A0A4Z0W8U5_9GAMM</name>
<evidence type="ECO:0000256" key="2">
    <source>
        <dbReference type="ARBA" id="ARBA00012528"/>
    </source>
</evidence>
<proteinExistence type="predicted"/>
<dbReference type="NCBIfam" id="TIGR00254">
    <property type="entry name" value="GGDEF"/>
    <property type="match status" value="1"/>
</dbReference>
<keyword evidence="4" id="KW-0812">Transmembrane</keyword>
<feature type="domain" description="PAS" evidence="5">
    <location>
        <begin position="100"/>
        <end position="148"/>
    </location>
</feature>
<dbReference type="FunFam" id="3.30.70.270:FF:000001">
    <property type="entry name" value="Diguanylate cyclase domain protein"/>
    <property type="match status" value="1"/>
</dbReference>
<feature type="domain" description="GGDEF" evidence="7">
    <location>
        <begin position="254"/>
        <end position="389"/>
    </location>
</feature>
<organism evidence="8 9">
    <name type="scientific">Natronospirillum operosum</name>
    <dbReference type="NCBI Taxonomy" id="2759953"/>
    <lineage>
        <taxon>Bacteria</taxon>
        <taxon>Pseudomonadati</taxon>
        <taxon>Pseudomonadota</taxon>
        <taxon>Gammaproteobacteria</taxon>
        <taxon>Oceanospirillales</taxon>
        <taxon>Natronospirillaceae</taxon>
        <taxon>Natronospirillum</taxon>
    </lineage>
</organism>
<dbReference type="PANTHER" id="PTHR45138">
    <property type="entry name" value="REGULATORY COMPONENTS OF SENSORY TRANSDUCTION SYSTEM"/>
    <property type="match status" value="1"/>
</dbReference>
<dbReference type="InterPro" id="IPR050469">
    <property type="entry name" value="Diguanylate_Cyclase"/>
</dbReference>
<evidence type="ECO:0000256" key="4">
    <source>
        <dbReference type="SAM" id="Phobius"/>
    </source>
</evidence>
<dbReference type="AlphaFoldDB" id="A0A4Z0W8U5"/>
<dbReference type="SMART" id="SM00091">
    <property type="entry name" value="PAS"/>
    <property type="match status" value="1"/>
</dbReference>
<dbReference type="InterPro" id="IPR029787">
    <property type="entry name" value="Nucleotide_cyclase"/>
</dbReference>
<dbReference type="Proteomes" id="UP000297475">
    <property type="component" value="Unassembled WGS sequence"/>
</dbReference>